<gene>
    <name evidence="2" type="ORF">DFH08DRAFT_967347</name>
</gene>
<evidence type="ECO:0000256" key="1">
    <source>
        <dbReference type="SAM" id="MobiDB-lite"/>
    </source>
</evidence>
<accession>A0AAD6ZMR7</accession>
<dbReference type="Proteomes" id="UP001218218">
    <property type="component" value="Unassembled WGS sequence"/>
</dbReference>
<protein>
    <submittedName>
        <fullName evidence="2">Uncharacterized protein</fullName>
    </submittedName>
</protein>
<dbReference type="AlphaFoldDB" id="A0AAD6ZMR7"/>
<organism evidence="2 3">
    <name type="scientific">Mycena albidolilacea</name>
    <dbReference type="NCBI Taxonomy" id="1033008"/>
    <lineage>
        <taxon>Eukaryota</taxon>
        <taxon>Fungi</taxon>
        <taxon>Dikarya</taxon>
        <taxon>Basidiomycota</taxon>
        <taxon>Agaricomycotina</taxon>
        <taxon>Agaricomycetes</taxon>
        <taxon>Agaricomycetidae</taxon>
        <taxon>Agaricales</taxon>
        <taxon>Marasmiineae</taxon>
        <taxon>Mycenaceae</taxon>
        <taxon>Mycena</taxon>
    </lineage>
</organism>
<evidence type="ECO:0000313" key="3">
    <source>
        <dbReference type="Proteomes" id="UP001218218"/>
    </source>
</evidence>
<sequence length="218" mass="23949">MPKHTNILKCSLKNYWDWKGKVKAFMLAEDLMDTVDPNIPVPTGIVQFCQWTAKNSKAYGLLYLVLDQDVKTKIDNTNVQRSGCLLWAQFAVFFTTLDAANCSTFMAHFNEITHNLQQPVDQFLQAVVATEHNLTSIAVSLPLVHGLQQNSGHVLTPRNLPNMITVINNWESSDLQKSDLAVCAAHLAACPTASLPVPNHGGDYSVDPDTPADCPSAS</sequence>
<reference evidence="2" key="1">
    <citation type="submission" date="2023-03" db="EMBL/GenBank/DDBJ databases">
        <title>Massive genome expansion in bonnet fungi (Mycena s.s.) driven by repeated elements and novel gene families across ecological guilds.</title>
        <authorList>
            <consortium name="Lawrence Berkeley National Laboratory"/>
            <person name="Harder C.B."/>
            <person name="Miyauchi S."/>
            <person name="Viragh M."/>
            <person name="Kuo A."/>
            <person name="Thoen E."/>
            <person name="Andreopoulos B."/>
            <person name="Lu D."/>
            <person name="Skrede I."/>
            <person name="Drula E."/>
            <person name="Henrissat B."/>
            <person name="Morin E."/>
            <person name="Kohler A."/>
            <person name="Barry K."/>
            <person name="LaButti K."/>
            <person name="Morin E."/>
            <person name="Salamov A."/>
            <person name="Lipzen A."/>
            <person name="Mereny Z."/>
            <person name="Hegedus B."/>
            <person name="Baldrian P."/>
            <person name="Stursova M."/>
            <person name="Weitz H."/>
            <person name="Taylor A."/>
            <person name="Grigoriev I.V."/>
            <person name="Nagy L.G."/>
            <person name="Martin F."/>
            <person name="Kauserud H."/>
        </authorList>
    </citation>
    <scope>NUCLEOTIDE SEQUENCE</scope>
    <source>
        <strain evidence="2">CBHHK002</strain>
    </source>
</reference>
<feature type="region of interest" description="Disordered" evidence="1">
    <location>
        <begin position="198"/>
        <end position="218"/>
    </location>
</feature>
<evidence type="ECO:0000313" key="2">
    <source>
        <dbReference type="EMBL" id="KAJ7328963.1"/>
    </source>
</evidence>
<comment type="caution">
    <text evidence="2">The sequence shown here is derived from an EMBL/GenBank/DDBJ whole genome shotgun (WGS) entry which is preliminary data.</text>
</comment>
<proteinExistence type="predicted"/>
<keyword evidence="3" id="KW-1185">Reference proteome</keyword>
<name>A0AAD6ZMR7_9AGAR</name>
<dbReference type="EMBL" id="JARIHO010000038">
    <property type="protein sequence ID" value="KAJ7328963.1"/>
    <property type="molecule type" value="Genomic_DNA"/>
</dbReference>